<keyword evidence="2" id="KW-0472">Membrane</keyword>
<feature type="transmembrane region" description="Helical" evidence="2">
    <location>
        <begin position="266"/>
        <end position="287"/>
    </location>
</feature>
<feature type="region of interest" description="Disordered" evidence="1">
    <location>
        <begin position="306"/>
        <end position="390"/>
    </location>
</feature>
<evidence type="ECO:0000256" key="2">
    <source>
        <dbReference type="SAM" id="Phobius"/>
    </source>
</evidence>
<feature type="compositionally biased region" description="Polar residues" evidence="1">
    <location>
        <begin position="232"/>
        <end position="257"/>
    </location>
</feature>
<proteinExistence type="predicted"/>
<feature type="compositionally biased region" description="Low complexity" evidence="1">
    <location>
        <begin position="218"/>
        <end position="231"/>
    </location>
</feature>
<dbReference type="Proteomes" id="UP001392437">
    <property type="component" value="Unassembled WGS sequence"/>
</dbReference>
<reference evidence="3 4" key="1">
    <citation type="submission" date="2023-01" db="EMBL/GenBank/DDBJ databases">
        <title>Analysis of 21 Apiospora genomes using comparative genomics revels a genus with tremendous synthesis potential of carbohydrate active enzymes and secondary metabolites.</title>
        <authorList>
            <person name="Sorensen T."/>
        </authorList>
    </citation>
    <scope>NUCLEOTIDE SEQUENCE [LARGE SCALE GENOMIC DNA]</scope>
    <source>
        <strain evidence="3 4">CBS 117206</strain>
    </source>
</reference>
<dbReference type="EMBL" id="JAQQWP010000001">
    <property type="protein sequence ID" value="KAK8132457.1"/>
    <property type="molecule type" value="Genomic_DNA"/>
</dbReference>
<name>A0AAW0RCB5_9PEZI</name>
<feature type="region of interest" description="Disordered" evidence="1">
    <location>
        <begin position="218"/>
        <end position="257"/>
    </location>
</feature>
<keyword evidence="2" id="KW-1133">Transmembrane helix</keyword>
<feature type="compositionally biased region" description="Basic and acidic residues" evidence="1">
    <location>
        <begin position="348"/>
        <end position="361"/>
    </location>
</feature>
<keyword evidence="4" id="KW-1185">Reference proteome</keyword>
<comment type="caution">
    <text evidence="3">The sequence shown here is derived from an EMBL/GenBank/DDBJ whole genome shotgun (WGS) entry which is preliminary data.</text>
</comment>
<organism evidence="3 4">
    <name type="scientific">Apiospora kogelbergensis</name>
    <dbReference type="NCBI Taxonomy" id="1337665"/>
    <lineage>
        <taxon>Eukaryota</taxon>
        <taxon>Fungi</taxon>
        <taxon>Dikarya</taxon>
        <taxon>Ascomycota</taxon>
        <taxon>Pezizomycotina</taxon>
        <taxon>Sordariomycetes</taxon>
        <taxon>Xylariomycetidae</taxon>
        <taxon>Amphisphaeriales</taxon>
        <taxon>Apiosporaceae</taxon>
        <taxon>Apiospora</taxon>
    </lineage>
</organism>
<evidence type="ECO:0000313" key="3">
    <source>
        <dbReference type="EMBL" id="KAK8132457.1"/>
    </source>
</evidence>
<evidence type="ECO:0000313" key="4">
    <source>
        <dbReference type="Proteomes" id="UP001392437"/>
    </source>
</evidence>
<gene>
    <name evidence="3" type="ORF">PG999_000630</name>
</gene>
<accession>A0AAW0RCB5</accession>
<feature type="compositionally biased region" description="Low complexity" evidence="1">
    <location>
        <begin position="310"/>
        <end position="329"/>
    </location>
</feature>
<evidence type="ECO:0008006" key="5">
    <source>
        <dbReference type="Google" id="ProtNLM"/>
    </source>
</evidence>
<dbReference type="AlphaFoldDB" id="A0AAW0RCB5"/>
<keyword evidence="2" id="KW-0812">Transmembrane</keyword>
<evidence type="ECO:0000256" key="1">
    <source>
        <dbReference type="SAM" id="MobiDB-lite"/>
    </source>
</evidence>
<dbReference type="Gene3D" id="3.50.4.10">
    <property type="entry name" value="Hepatocyte Growth Factor"/>
    <property type="match status" value="1"/>
</dbReference>
<sequence length="390" mass="41012">MAGFVQRIRERASVSRDPCPAADGTVFGGTVDFKVACGVDMPKSDLAQVTANNFTHCMDICISWHPKCLGFAFDALGNSGNPNNCWPKKALAPAVTQDFILDSAVATNLPTAADDCSKLGSVYSAEGSTGNPFLVRCGQYYAPGSLLEVQAASMGNCIDKCVQYNKDHPTKCVAVAYDSTQNYGYLNCYFKQSVDASGMAPNPAYKFDMAIAVTRPTSSGAAPSSPTSTGSIANLTASPTTPQPADTSAASSQTTQLPPGSYVPSWVVGAILGPTLALMLVGLIYLYSWQKKQRIKADQPRPSFKLLGMSSKSSTSASSSAASTAAASSRNHDVMTASPCPSPAPGSEMRELEAQHTRPGELEAYTPPTFGLAPPDNASKWKTLGTRSQQ</sequence>
<protein>
    <recommendedName>
        <fullName evidence="5">Apple domain-containing protein</fullName>
    </recommendedName>
</protein>